<dbReference type="EMBL" id="CVRI01000013">
    <property type="protein sequence ID" value="CRK89574.1"/>
    <property type="molecule type" value="Genomic_DNA"/>
</dbReference>
<evidence type="ECO:0000313" key="2">
    <source>
        <dbReference type="Proteomes" id="UP000183832"/>
    </source>
</evidence>
<evidence type="ECO:0000313" key="1">
    <source>
        <dbReference type="EMBL" id="CRK89574.1"/>
    </source>
</evidence>
<name>A0A1J1HSX2_9DIPT</name>
<accession>A0A1J1HSX2</accession>
<reference evidence="1 2" key="1">
    <citation type="submission" date="2015-04" db="EMBL/GenBank/DDBJ databases">
        <authorList>
            <person name="Syromyatnikov M.Y."/>
            <person name="Popov V.N."/>
        </authorList>
    </citation>
    <scope>NUCLEOTIDE SEQUENCE [LARGE SCALE GENOMIC DNA]</scope>
</reference>
<dbReference type="AlphaFoldDB" id="A0A1J1HSX2"/>
<organism evidence="1 2">
    <name type="scientific">Clunio marinus</name>
    <dbReference type="NCBI Taxonomy" id="568069"/>
    <lineage>
        <taxon>Eukaryota</taxon>
        <taxon>Metazoa</taxon>
        <taxon>Ecdysozoa</taxon>
        <taxon>Arthropoda</taxon>
        <taxon>Hexapoda</taxon>
        <taxon>Insecta</taxon>
        <taxon>Pterygota</taxon>
        <taxon>Neoptera</taxon>
        <taxon>Endopterygota</taxon>
        <taxon>Diptera</taxon>
        <taxon>Nematocera</taxon>
        <taxon>Chironomoidea</taxon>
        <taxon>Chironomidae</taxon>
        <taxon>Clunio</taxon>
    </lineage>
</organism>
<sequence length="80" mass="9383">MQMSNEINITEGNDFLYKHQFREQKFYLLFRVDVTALASGWKWYGNLSKRSTLLMSSTFMNGDDTMGKRKIINYVASENT</sequence>
<gene>
    <name evidence="1" type="ORF">CLUMA_CG003344</name>
</gene>
<protein>
    <submittedName>
        <fullName evidence="1">CLUMA_CG003344, isoform A</fullName>
    </submittedName>
</protein>
<dbReference type="Proteomes" id="UP000183832">
    <property type="component" value="Unassembled WGS sequence"/>
</dbReference>
<proteinExistence type="predicted"/>
<keyword evidence="2" id="KW-1185">Reference proteome</keyword>